<dbReference type="Proteomes" id="UP001313282">
    <property type="component" value="Unassembled WGS sequence"/>
</dbReference>
<proteinExistence type="predicted"/>
<sequence>MQKEQCLCNLDHVTLETKPKQKPGDPFNGNSALLFAYAQTLANIIAPDMVNTNSHMALYLTPPFYPGITVEQPDPVPLMNYQLWQYADGLLPNDSPVWGYDGGSYFDFYGEYLGYAVVNGSLGPDQKARNDMLHLFSQLKAAAKAVDQAKTDAIATYKQAVLHATGAGDTLPTDLQNLTVWLEENATYRVNQKNLNDITELYNNARENYYGPGVQEISDLLARVALAKEYLKPVEGNLNMPCVSSPQSLAERLEEAQTGQNSTSKSPGDLFYKPKYDLDADYIEIVGLWSNEYRENPIPKQIFTLSLDDLPTIKTDWTTLGFPNIGKGVDDDVSPKDTILSLQTKTKTLTPQVEEIVISATNLQSFSINRGDWDKPDFKSSFPRLRADAPLRFATPIVRPSRLLFAYGVRIDLRINDSDVKEFAYELDKVVGKGANLLGATRNLRVKDNVITTQMEDDPDPGYPYLLAVLGERL</sequence>
<keyword evidence="3" id="KW-1185">Reference proteome</keyword>
<dbReference type="EMBL" id="JAVHNR010000012">
    <property type="protein sequence ID" value="KAK6329877.1"/>
    <property type="molecule type" value="Genomic_DNA"/>
</dbReference>
<protein>
    <submittedName>
        <fullName evidence="2">Uncharacterized protein</fullName>
    </submittedName>
</protein>
<feature type="region of interest" description="Disordered" evidence="1">
    <location>
        <begin position="249"/>
        <end position="268"/>
    </location>
</feature>
<evidence type="ECO:0000313" key="3">
    <source>
        <dbReference type="Proteomes" id="UP001313282"/>
    </source>
</evidence>
<gene>
    <name evidence="2" type="ORF">TWF718_003306</name>
</gene>
<reference evidence="2 3" key="1">
    <citation type="submission" date="2019-10" db="EMBL/GenBank/DDBJ databases">
        <authorList>
            <person name="Palmer J.M."/>
        </authorList>
    </citation>
    <scope>NUCLEOTIDE SEQUENCE [LARGE SCALE GENOMIC DNA]</scope>
    <source>
        <strain evidence="2 3">TWF718</strain>
    </source>
</reference>
<feature type="compositionally biased region" description="Polar residues" evidence="1">
    <location>
        <begin position="257"/>
        <end position="266"/>
    </location>
</feature>
<evidence type="ECO:0000256" key="1">
    <source>
        <dbReference type="SAM" id="MobiDB-lite"/>
    </source>
</evidence>
<name>A0AAN8RB88_9PEZI</name>
<dbReference type="AlphaFoldDB" id="A0AAN8RB88"/>
<organism evidence="2 3">
    <name type="scientific">Orbilia javanica</name>
    <dbReference type="NCBI Taxonomy" id="47235"/>
    <lineage>
        <taxon>Eukaryota</taxon>
        <taxon>Fungi</taxon>
        <taxon>Dikarya</taxon>
        <taxon>Ascomycota</taxon>
        <taxon>Pezizomycotina</taxon>
        <taxon>Orbiliomycetes</taxon>
        <taxon>Orbiliales</taxon>
        <taxon>Orbiliaceae</taxon>
        <taxon>Orbilia</taxon>
    </lineage>
</organism>
<evidence type="ECO:0000313" key="2">
    <source>
        <dbReference type="EMBL" id="KAK6329877.1"/>
    </source>
</evidence>
<accession>A0AAN8RB88</accession>
<comment type="caution">
    <text evidence="2">The sequence shown here is derived from an EMBL/GenBank/DDBJ whole genome shotgun (WGS) entry which is preliminary data.</text>
</comment>